<evidence type="ECO:0000313" key="4">
    <source>
        <dbReference type="Proteomes" id="UP000738349"/>
    </source>
</evidence>
<name>A0A9P9DT20_9HYPO</name>
<dbReference type="OrthoDB" id="194358at2759"/>
<feature type="region of interest" description="Disordered" evidence="1">
    <location>
        <begin position="1"/>
        <end position="42"/>
    </location>
</feature>
<dbReference type="PANTHER" id="PTHR24148">
    <property type="entry name" value="ANKYRIN REPEAT DOMAIN-CONTAINING PROTEIN 39 HOMOLOG-RELATED"/>
    <property type="match status" value="1"/>
</dbReference>
<keyword evidence="4" id="KW-1185">Reference proteome</keyword>
<dbReference type="Pfam" id="PF23397">
    <property type="entry name" value="DUF7104"/>
    <property type="match status" value="8"/>
</dbReference>
<dbReference type="InterPro" id="IPR011990">
    <property type="entry name" value="TPR-like_helical_dom_sf"/>
</dbReference>
<feature type="compositionally biased region" description="Polar residues" evidence="1">
    <location>
        <begin position="1"/>
        <end position="10"/>
    </location>
</feature>
<dbReference type="Proteomes" id="UP000738349">
    <property type="component" value="Unassembled WGS sequence"/>
</dbReference>
<evidence type="ECO:0000259" key="2">
    <source>
        <dbReference type="Pfam" id="PF06985"/>
    </source>
</evidence>
<dbReference type="Pfam" id="PF13424">
    <property type="entry name" value="TPR_12"/>
    <property type="match status" value="1"/>
</dbReference>
<evidence type="ECO:0000256" key="1">
    <source>
        <dbReference type="SAM" id="MobiDB-lite"/>
    </source>
</evidence>
<dbReference type="PANTHER" id="PTHR24148:SF78">
    <property type="entry name" value="HETEROKARYON INCOMPATIBILITY DOMAIN-CONTAINING PROTEIN"/>
    <property type="match status" value="1"/>
</dbReference>
<dbReference type="Gene3D" id="1.20.5.340">
    <property type="match status" value="4"/>
</dbReference>
<comment type="caution">
    <text evidence="3">The sequence shown here is derived from an EMBL/GenBank/DDBJ whole genome shotgun (WGS) entry which is preliminary data.</text>
</comment>
<dbReference type="EMBL" id="JAGMUV010000021">
    <property type="protein sequence ID" value="KAH7124484.1"/>
    <property type="molecule type" value="Genomic_DNA"/>
</dbReference>
<protein>
    <submittedName>
        <fullName evidence="3">HET domain protein</fullName>
    </submittedName>
</protein>
<dbReference type="InterPro" id="IPR052895">
    <property type="entry name" value="HetReg/Transcr_Mod"/>
</dbReference>
<evidence type="ECO:0000313" key="3">
    <source>
        <dbReference type="EMBL" id="KAH7124484.1"/>
    </source>
</evidence>
<proteinExistence type="predicted"/>
<feature type="compositionally biased region" description="Basic and acidic residues" evidence="1">
    <location>
        <begin position="12"/>
        <end position="21"/>
    </location>
</feature>
<gene>
    <name evidence="3" type="ORF">EDB81DRAFT_207081</name>
</gene>
<accession>A0A9P9DT20</accession>
<organism evidence="3 4">
    <name type="scientific">Dactylonectria macrodidyma</name>
    <dbReference type="NCBI Taxonomy" id="307937"/>
    <lineage>
        <taxon>Eukaryota</taxon>
        <taxon>Fungi</taxon>
        <taxon>Dikarya</taxon>
        <taxon>Ascomycota</taxon>
        <taxon>Pezizomycotina</taxon>
        <taxon>Sordariomycetes</taxon>
        <taxon>Hypocreomycetidae</taxon>
        <taxon>Hypocreales</taxon>
        <taxon>Nectriaceae</taxon>
        <taxon>Dactylonectria</taxon>
    </lineage>
</organism>
<feature type="domain" description="Heterokaryon incompatibility" evidence="2">
    <location>
        <begin position="138"/>
        <end position="282"/>
    </location>
</feature>
<dbReference type="Pfam" id="PF06985">
    <property type="entry name" value="HET"/>
    <property type="match status" value="1"/>
</dbReference>
<reference evidence="3" key="1">
    <citation type="journal article" date="2021" name="Nat. Commun.">
        <title>Genetic determinants of endophytism in the Arabidopsis root mycobiome.</title>
        <authorList>
            <person name="Mesny F."/>
            <person name="Miyauchi S."/>
            <person name="Thiergart T."/>
            <person name="Pickel B."/>
            <person name="Atanasova L."/>
            <person name="Karlsson M."/>
            <person name="Huettel B."/>
            <person name="Barry K.W."/>
            <person name="Haridas S."/>
            <person name="Chen C."/>
            <person name="Bauer D."/>
            <person name="Andreopoulos W."/>
            <person name="Pangilinan J."/>
            <person name="LaButti K."/>
            <person name="Riley R."/>
            <person name="Lipzen A."/>
            <person name="Clum A."/>
            <person name="Drula E."/>
            <person name="Henrissat B."/>
            <person name="Kohler A."/>
            <person name="Grigoriev I.V."/>
            <person name="Martin F.M."/>
            <person name="Hacquard S."/>
        </authorList>
    </citation>
    <scope>NUCLEOTIDE SEQUENCE</scope>
    <source>
        <strain evidence="3">MPI-CAGE-AT-0147</strain>
    </source>
</reference>
<dbReference type="AlphaFoldDB" id="A0A9P9DT20"/>
<sequence>MTSEKLQWNYSGRREEERKPGPQEGGGICARDDTTTPPDEETPACDVGFQTIADPPRLPKMNVTSAVETQTIRSRGAGKRASSAPPMSCAVSAYLFSPLPDGCIRLLRLMPHEDEHAPIQCQLFDYPLLDSGRGTHLYEALSYVWGSPEKPRFVTTDEGYLRVTENLHAALLRLRDRSLQRIIWVDAICINQDDTEERNRQVQSMAKIYARANRVLVWLEEATAGGGQVNREATDDSPRALEEIGIAAGGRYTKSEDSETKQQAVLTLLQRSWFRRVWVLQEVAAARHILIMCRSREIDGYAFCSGLNALNLASEDPDTQSRIRSVAYLIKGAILRPKYATSRSDKFSLHIRPLGELLDMYHNREATDRRDKVYALLGMSSDIPVGLLPDYNILWKDLFHQLVKSLIGEQASVETWDEEEIAVIKSQGCVLGKVSSVPSDDAWHDRQNVDIVLKNLSGSSMKGSGRWTIHASATSIQEGDVICLLQGAAKPTIIRLYEDYCAIVAITVTPTNEKGGPAINWPDHLRQKTTFPREFLLVWDWEMSSGRLEDKGDYECFLNSRVSEHAKTELGKPLDKAARLENIGFLLGDSEKYEDAAKKFRKTIEAYTRVFGKEHPHTLAAMDSLAWTYRSQGGEENTKKAEKLLILADLLGRRGDYVEVREDGMVRIAESFDEQVMTILLDRMQDEVQITEGVVKAAAGNEGKGNKVMRLLLDRRGDQIIVTEKVVKAAADNYGNGKEVMRLLLDRRGDQITVTEEMVRTIARRFDGQVMTLLLDRQGDRITITEGVVKAAAGNSKSGKEVMIMLLDWPGDKINVTEEMIVRTITGRFDGQVMALLLDRWGDQITITEEVVKAAAGNYGNAKEVTTLLLDRWGDQITITEEVVKAAAGNSNSGKELMTLLLDRRGDQITVTEEVVRTIAGRFDGQVMKLLLDRQGDQITVTEEVVRTIARRFDGQVMTRLLDRRETRSPSLRRW</sequence>
<dbReference type="SUPFAM" id="SSF48452">
    <property type="entry name" value="TPR-like"/>
    <property type="match status" value="1"/>
</dbReference>
<dbReference type="InterPro" id="IPR010730">
    <property type="entry name" value="HET"/>
</dbReference>
<dbReference type="InterPro" id="IPR055530">
    <property type="entry name" value="DUF7104"/>
</dbReference>
<dbReference type="Gene3D" id="1.25.40.10">
    <property type="entry name" value="Tetratricopeptide repeat domain"/>
    <property type="match status" value="1"/>
</dbReference>